<dbReference type="SUPFAM" id="SSF57625">
    <property type="entry name" value="Invertebrate chitin-binding proteins"/>
    <property type="match status" value="1"/>
</dbReference>
<evidence type="ECO:0000256" key="1">
    <source>
        <dbReference type="SAM" id="MobiDB-lite"/>
    </source>
</evidence>
<dbReference type="InterPro" id="IPR002557">
    <property type="entry name" value="Chitin-bd_dom"/>
</dbReference>
<dbReference type="GO" id="GO:0005576">
    <property type="term" value="C:extracellular region"/>
    <property type="evidence" value="ECO:0007669"/>
    <property type="project" value="InterPro"/>
</dbReference>
<protein>
    <recommendedName>
        <fullName evidence="3">Chitin-binding type-2 domain-containing protein</fullName>
    </recommendedName>
</protein>
<evidence type="ECO:0000256" key="2">
    <source>
        <dbReference type="SAM" id="Phobius"/>
    </source>
</evidence>
<dbReference type="EMBL" id="VSWD01000005">
    <property type="protein sequence ID" value="KAK3102407.1"/>
    <property type="molecule type" value="Genomic_DNA"/>
</dbReference>
<feature type="domain" description="Chitin-binding type-2" evidence="3">
    <location>
        <begin position="22"/>
        <end position="83"/>
    </location>
</feature>
<keyword evidence="2" id="KW-0812">Transmembrane</keyword>
<organism evidence="4 5">
    <name type="scientific">Pinctada imbricata</name>
    <name type="common">Atlantic pearl-oyster</name>
    <name type="synonym">Pinctada martensii</name>
    <dbReference type="NCBI Taxonomy" id="66713"/>
    <lineage>
        <taxon>Eukaryota</taxon>
        <taxon>Metazoa</taxon>
        <taxon>Spiralia</taxon>
        <taxon>Lophotrochozoa</taxon>
        <taxon>Mollusca</taxon>
        <taxon>Bivalvia</taxon>
        <taxon>Autobranchia</taxon>
        <taxon>Pteriomorphia</taxon>
        <taxon>Pterioida</taxon>
        <taxon>Pterioidea</taxon>
        <taxon>Pteriidae</taxon>
        <taxon>Pinctada</taxon>
    </lineage>
</organism>
<feature type="region of interest" description="Disordered" evidence="1">
    <location>
        <begin position="184"/>
        <end position="305"/>
    </location>
</feature>
<evidence type="ECO:0000259" key="3">
    <source>
        <dbReference type="PROSITE" id="PS50940"/>
    </source>
</evidence>
<dbReference type="Pfam" id="PF01607">
    <property type="entry name" value="CBM_14"/>
    <property type="match status" value="1"/>
</dbReference>
<feature type="transmembrane region" description="Helical" evidence="2">
    <location>
        <begin position="137"/>
        <end position="161"/>
    </location>
</feature>
<keyword evidence="2" id="KW-1133">Transmembrane helix</keyword>
<comment type="caution">
    <text evidence="4">The sequence shown here is derived from an EMBL/GenBank/DDBJ whole genome shotgun (WGS) entry which is preliminary data.</text>
</comment>
<evidence type="ECO:0000313" key="4">
    <source>
        <dbReference type="EMBL" id="KAK3102407.1"/>
    </source>
</evidence>
<gene>
    <name evidence="4" type="ORF">FSP39_011179</name>
</gene>
<proteinExistence type="predicted"/>
<dbReference type="AlphaFoldDB" id="A0AA89CAH4"/>
<feature type="compositionally biased region" description="Polar residues" evidence="1">
    <location>
        <begin position="268"/>
        <end position="299"/>
    </location>
</feature>
<dbReference type="Gene3D" id="2.170.140.10">
    <property type="entry name" value="Chitin binding domain"/>
    <property type="match status" value="1"/>
</dbReference>
<sequence>MSEKHYESFIYTISGSCENVRVSTCNVGTRLIDPCDCGKYFQCNVGYAINNLTCPTGTLYDHTSQTVICNRAADIIHAGLCIVDLPWKRCNFTGSEAESNQKYAYLESRCNNGNFSFFVTAAPQTDGRTDTDDSTNAGAIVGAIMGVAILILLVVIVAILYRRKYFEKVEAHVRKSFKSRKSVQNPQYGFRDGSDGNIHGEETYSSINDAMDDPTYNPNPTTHRGRPLPDRPGELTDKDNFYVEPNAGGPTVGIGNPALQLDKEDDGSSSYTELTSSVRASAFASSGTATDDLNTTPYDNSWGGS</sequence>
<name>A0AA89CAH4_PINIB</name>
<dbReference type="PROSITE" id="PS50940">
    <property type="entry name" value="CHIT_BIND_II"/>
    <property type="match status" value="1"/>
</dbReference>
<keyword evidence="5" id="KW-1185">Reference proteome</keyword>
<feature type="compositionally biased region" description="Basic and acidic residues" evidence="1">
    <location>
        <begin position="227"/>
        <end position="241"/>
    </location>
</feature>
<reference evidence="4" key="1">
    <citation type="submission" date="2019-08" db="EMBL/GenBank/DDBJ databases">
        <title>The improved chromosome-level genome for the pearl oyster Pinctada fucata martensii using PacBio sequencing and Hi-C.</title>
        <authorList>
            <person name="Zheng Z."/>
        </authorList>
    </citation>
    <scope>NUCLEOTIDE SEQUENCE</scope>
    <source>
        <strain evidence="4">ZZ-2019</strain>
        <tissue evidence="4">Adductor muscle</tissue>
    </source>
</reference>
<accession>A0AA89CAH4</accession>
<dbReference type="GO" id="GO:0008061">
    <property type="term" value="F:chitin binding"/>
    <property type="evidence" value="ECO:0007669"/>
    <property type="project" value="InterPro"/>
</dbReference>
<dbReference type="Proteomes" id="UP001186944">
    <property type="component" value="Unassembled WGS sequence"/>
</dbReference>
<dbReference type="InterPro" id="IPR036508">
    <property type="entry name" value="Chitin-bd_dom_sf"/>
</dbReference>
<evidence type="ECO:0000313" key="5">
    <source>
        <dbReference type="Proteomes" id="UP001186944"/>
    </source>
</evidence>
<feature type="compositionally biased region" description="Basic and acidic residues" evidence="1">
    <location>
        <begin position="192"/>
        <end position="202"/>
    </location>
</feature>
<keyword evidence="2" id="KW-0472">Membrane</keyword>